<dbReference type="Gene3D" id="2.130.10.10">
    <property type="entry name" value="YVTN repeat-like/Quinoprotein amine dehydrogenase"/>
    <property type="match status" value="3"/>
</dbReference>
<dbReference type="SMART" id="SM00320">
    <property type="entry name" value="WD40"/>
    <property type="match status" value="4"/>
</dbReference>
<dbReference type="PANTHER" id="PTHR44099:SF4">
    <property type="entry name" value="RABCONNECTIN-3B, ISOFORM A"/>
    <property type="match status" value="1"/>
</dbReference>
<dbReference type="OMA" id="YACEAIS"/>
<dbReference type="Proteomes" id="UP000031668">
    <property type="component" value="Unassembled WGS sequence"/>
</dbReference>
<dbReference type="InterPro" id="IPR001680">
    <property type="entry name" value="WD40_rpt"/>
</dbReference>
<evidence type="ECO:0000313" key="4">
    <source>
        <dbReference type="EMBL" id="KII66466.1"/>
    </source>
</evidence>
<dbReference type="PROSITE" id="PS50082">
    <property type="entry name" value="WD_REPEATS_2"/>
    <property type="match status" value="2"/>
</dbReference>
<dbReference type="Pfam" id="PF00400">
    <property type="entry name" value="WD40"/>
    <property type="match status" value="2"/>
</dbReference>
<dbReference type="SUPFAM" id="SSF50978">
    <property type="entry name" value="WD40 repeat-like"/>
    <property type="match status" value="2"/>
</dbReference>
<name>A0A0C2MH28_THEKT</name>
<protein>
    <submittedName>
        <fullName evidence="4">WD repeat-containing protein 7</fullName>
    </submittedName>
</protein>
<dbReference type="PROSITE" id="PS00678">
    <property type="entry name" value="WD_REPEATS_1"/>
    <property type="match status" value="1"/>
</dbReference>
<gene>
    <name evidence="4" type="ORF">RF11_02111</name>
</gene>
<evidence type="ECO:0000256" key="1">
    <source>
        <dbReference type="ARBA" id="ARBA00022574"/>
    </source>
</evidence>
<feature type="repeat" description="WD" evidence="3">
    <location>
        <begin position="528"/>
        <end position="569"/>
    </location>
</feature>
<dbReference type="InterPro" id="IPR036322">
    <property type="entry name" value="WD40_repeat_dom_sf"/>
</dbReference>
<sequence>MTQTMKIPIILWGDRPPSHQVTCMTVCNNGSIATGSIEGQLIFWTIDFRGSATYVRPQNMIIAHSSSVEALVSIHNRKLNIHSGVISLDNNQELCLWNSETCCCLATTSLRGRFHSLTLLPCRNPKAIRECLLACYGYRDVMYLLDPFTFQIIFILKQKAFRKSIRTVRSVSAGFVADRDEDIVLALTHDGLLSGYKLPTNIGSTKDDKSIKIQGTCVEVDKMEPIDSQYFLIWCLNEIFIVNFKDVHLVNKLCTDTFTIRNIIFVDKFSIVVYFDNHSPVFYHFDPQYNLSQQITLVIPEGPRSGLVSAAVIKPDLSSNQTTLFGMTRTGHLLSWNLTSLNSLDPPLTLECSGDVTLNQIWGENDPTGVAAHLPELHFLNSKVSCSLQLSDYGFMIFGLANGSIIIVNSVELLRYQLLRCEESKRFSKIVLEGHVGAVTCLCHPFDDSNRYDPCQLISGGSDFSIRLWDIVAGVQLKAFYPHGGFIQEIFVMAAEKMSTSNLTIISVASDYSVALINLSYERAVLRTRCHTSPVFSVKWRISEDILLVYCIDGSLFVWQITTGNLERCVTGKIAAEIFDGDDGEVKEVKDLEENSYQGIVSIDSSITEKRSQSIFHHLKVKRGFMSSHKHTAHLLPTKKKFKRVLKKISIKHRQHWNLSINKDFQEYVRELSTQSPDNSLGLTNLVSHPTHHSSACNIANNHPGPSHSFKDAASSTSSVCAAFTPFLDVISIRTGHHDPDFHIFCIDFDIVISFLIAEEDKLLAHNTNKAFSHYESGASLFSEPGPEIKVTSYPTPHFNVDKLALNVLKMGLTITDDIQAYKRYCQYLQEYRTHVIFSTSKMLLACLHPWGLDAKLDNFCLNELELVAPLKPVSFGFMSRHKLQLNIPGWRPSLQKVQETLKPLVPASPPVFELEKYISQWQISSIITAQHLVSLVSITYSFMNIYNPDKQNRFSVEDLDITKDFHEGVKEISSASGRVFITQSVPDLIQDKLAQKHEKLWKRWNFLFEGYCSIVSSMIKNKIYHQIPCIHELICYWMDSFDEISYSSYCMLMIELNHMTTSTRKSLVRSWCLYLPTPEQVENLETQDLLIFPTDDFMETGGFYGFWPSDRRYQRTIAVFLVSFMISEFPTEFDPLTVSEQGAQVIVSVPTIILLANIMSKLLKSMINVKEYSQYPMRKAFIFFLGRAFNVWRPHINLCQALMSVLETNAYVDFYLQYLTSINRHKSHQYQQLSELLHKYRDALKEIMSKHSDVVVTVINKEFPRYSSLNAHISMGQSSLVAAVACSNVRYQQNPLTSQPSRVQLVRTEIVYLIDMMAKRCPDNFVKLIIEVVDLLLSCSVHRIVKKETDFMLFFPFLKKFPMIDYCMHTRRLVVGKINGQFGVYELRNLRCTLVNNYTKPITCLKFCPDGRHMVTYCHEEQKLCVWNTHVSILGLISNTPKPGMNYTLRQTPNISPKDLRKIHIVWNNSNSFRLIFNETNELSFTA</sequence>
<evidence type="ECO:0000256" key="3">
    <source>
        <dbReference type="PROSITE-ProRule" id="PRU00221"/>
    </source>
</evidence>
<dbReference type="EMBL" id="JWZT01003523">
    <property type="protein sequence ID" value="KII66466.1"/>
    <property type="molecule type" value="Genomic_DNA"/>
</dbReference>
<dbReference type="InterPro" id="IPR015943">
    <property type="entry name" value="WD40/YVTN_repeat-like_dom_sf"/>
</dbReference>
<feature type="repeat" description="WD" evidence="3">
    <location>
        <begin position="457"/>
        <end position="479"/>
    </location>
</feature>
<dbReference type="OrthoDB" id="338622at2759"/>
<organism evidence="4 5">
    <name type="scientific">Thelohanellus kitauei</name>
    <name type="common">Myxosporean</name>
    <dbReference type="NCBI Taxonomy" id="669202"/>
    <lineage>
        <taxon>Eukaryota</taxon>
        <taxon>Metazoa</taxon>
        <taxon>Cnidaria</taxon>
        <taxon>Myxozoa</taxon>
        <taxon>Myxosporea</taxon>
        <taxon>Bivalvulida</taxon>
        <taxon>Platysporina</taxon>
        <taxon>Myxobolidae</taxon>
        <taxon>Thelohanellus</taxon>
    </lineage>
</organism>
<dbReference type="GO" id="GO:0005737">
    <property type="term" value="C:cytoplasm"/>
    <property type="evidence" value="ECO:0007669"/>
    <property type="project" value="TreeGrafter"/>
</dbReference>
<reference evidence="4 5" key="1">
    <citation type="journal article" date="2014" name="Genome Biol. Evol.">
        <title>The genome of the myxosporean Thelohanellus kitauei shows adaptations to nutrient acquisition within its fish host.</title>
        <authorList>
            <person name="Yang Y."/>
            <person name="Xiong J."/>
            <person name="Zhou Z."/>
            <person name="Huo F."/>
            <person name="Miao W."/>
            <person name="Ran C."/>
            <person name="Liu Y."/>
            <person name="Zhang J."/>
            <person name="Feng J."/>
            <person name="Wang M."/>
            <person name="Wang M."/>
            <person name="Wang L."/>
            <person name="Yao B."/>
        </authorList>
    </citation>
    <scope>NUCLEOTIDE SEQUENCE [LARGE SCALE GENOMIC DNA]</scope>
    <source>
        <strain evidence="4">Wuqing</strain>
    </source>
</reference>
<dbReference type="PANTHER" id="PTHR44099">
    <property type="entry name" value="RABCONNECTIN-3B, ISOFORM A"/>
    <property type="match status" value="1"/>
</dbReference>
<proteinExistence type="predicted"/>
<keyword evidence="1 3" id="KW-0853">WD repeat</keyword>
<accession>A0A0C2MH28</accession>
<evidence type="ECO:0000313" key="5">
    <source>
        <dbReference type="Proteomes" id="UP000031668"/>
    </source>
</evidence>
<evidence type="ECO:0000256" key="2">
    <source>
        <dbReference type="ARBA" id="ARBA00022737"/>
    </source>
</evidence>
<dbReference type="InterPro" id="IPR049916">
    <property type="entry name" value="WDR72-like"/>
</dbReference>
<dbReference type="InterPro" id="IPR019775">
    <property type="entry name" value="WD40_repeat_CS"/>
</dbReference>
<keyword evidence="5" id="KW-1185">Reference proteome</keyword>
<keyword evidence="2" id="KW-0677">Repeat</keyword>
<comment type="caution">
    <text evidence="4">The sequence shown here is derived from an EMBL/GenBank/DDBJ whole genome shotgun (WGS) entry which is preliminary data.</text>
</comment>